<proteinExistence type="predicted"/>
<organism evidence="3 4">
    <name type="scientific">Asanoa siamensis</name>
    <dbReference type="NCBI Taxonomy" id="926357"/>
    <lineage>
        <taxon>Bacteria</taxon>
        <taxon>Bacillati</taxon>
        <taxon>Actinomycetota</taxon>
        <taxon>Actinomycetes</taxon>
        <taxon>Micromonosporales</taxon>
        <taxon>Micromonosporaceae</taxon>
        <taxon>Asanoa</taxon>
    </lineage>
</organism>
<dbReference type="InterPro" id="IPR014710">
    <property type="entry name" value="RmlC-like_jellyroll"/>
</dbReference>
<dbReference type="Gene3D" id="1.10.260.40">
    <property type="entry name" value="lambda repressor-like DNA-binding domains"/>
    <property type="match status" value="1"/>
</dbReference>
<dbReference type="SUPFAM" id="SSF47413">
    <property type="entry name" value="lambda repressor-like DNA-binding domains"/>
    <property type="match status" value="1"/>
</dbReference>
<dbReference type="PROSITE" id="PS50943">
    <property type="entry name" value="HTH_CROC1"/>
    <property type="match status" value="1"/>
</dbReference>
<dbReference type="Pfam" id="PF01381">
    <property type="entry name" value="HTH_3"/>
    <property type="match status" value="1"/>
</dbReference>
<accession>A0ABQ4CJI8</accession>
<dbReference type="Proteomes" id="UP000604117">
    <property type="component" value="Unassembled WGS sequence"/>
</dbReference>
<evidence type="ECO:0000313" key="3">
    <source>
        <dbReference type="EMBL" id="GIF71439.1"/>
    </source>
</evidence>
<dbReference type="InterPro" id="IPR011051">
    <property type="entry name" value="RmlC_Cupin_sf"/>
</dbReference>
<comment type="caution">
    <text evidence="3">The sequence shown here is derived from an EMBL/GenBank/DDBJ whole genome shotgun (WGS) entry which is preliminary data.</text>
</comment>
<sequence>MTAQAGMPPIGDRLRQARLDRGMTVRGLARLVDTSASLISQIETGKSNPSVSTLYAITAALGISVEDIFSDGGPRVPASPALDVAWPAPGSVTVAPPSPVDAPATSAAAQGLRMLAQKRRVGPVVTAEERESLQLDSGVTWELLGQLPDTHVDFLRITYAPGGSSSGIGVLMRHSGTEWGHVLTGQLTLTLGFDTYVLNPGDSVSFDCSTPHSYANHGVEPAIGVWFVAERFS</sequence>
<dbReference type="PANTHER" id="PTHR46797">
    <property type="entry name" value="HTH-TYPE TRANSCRIPTIONAL REGULATOR"/>
    <property type="match status" value="1"/>
</dbReference>
<gene>
    <name evidence="3" type="ORF">Asi02nite_09570</name>
</gene>
<keyword evidence="1" id="KW-0238">DNA-binding</keyword>
<evidence type="ECO:0000256" key="1">
    <source>
        <dbReference type="ARBA" id="ARBA00023125"/>
    </source>
</evidence>
<evidence type="ECO:0000259" key="2">
    <source>
        <dbReference type="PROSITE" id="PS50943"/>
    </source>
</evidence>
<dbReference type="InterPro" id="IPR013096">
    <property type="entry name" value="Cupin_2"/>
</dbReference>
<dbReference type="CDD" id="cd02209">
    <property type="entry name" value="cupin_XRE_C"/>
    <property type="match status" value="1"/>
</dbReference>
<dbReference type="InterPro" id="IPR050807">
    <property type="entry name" value="TransReg_Diox_bact_type"/>
</dbReference>
<protein>
    <submittedName>
        <fullName evidence="3">Cupin</fullName>
    </submittedName>
</protein>
<dbReference type="RefSeq" id="WP_203710923.1">
    <property type="nucleotide sequence ID" value="NZ_BONE01000005.1"/>
</dbReference>
<dbReference type="InterPro" id="IPR010982">
    <property type="entry name" value="Lambda_DNA-bd_dom_sf"/>
</dbReference>
<dbReference type="SMART" id="SM00530">
    <property type="entry name" value="HTH_XRE"/>
    <property type="match status" value="1"/>
</dbReference>
<name>A0ABQ4CJI8_9ACTN</name>
<feature type="domain" description="HTH cro/C1-type" evidence="2">
    <location>
        <begin position="14"/>
        <end position="68"/>
    </location>
</feature>
<reference evidence="3 4" key="1">
    <citation type="submission" date="2021-01" db="EMBL/GenBank/DDBJ databases">
        <title>Whole genome shotgun sequence of Asanoa siamensis NBRC 107932.</title>
        <authorList>
            <person name="Komaki H."/>
            <person name="Tamura T."/>
        </authorList>
    </citation>
    <scope>NUCLEOTIDE SEQUENCE [LARGE SCALE GENOMIC DNA]</scope>
    <source>
        <strain evidence="3 4">NBRC 107932</strain>
    </source>
</reference>
<dbReference type="CDD" id="cd00093">
    <property type="entry name" value="HTH_XRE"/>
    <property type="match status" value="1"/>
</dbReference>
<dbReference type="PANTHER" id="PTHR46797:SF1">
    <property type="entry name" value="METHYLPHOSPHONATE SYNTHASE"/>
    <property type="match status" value="1"/>
</dbReference>
<dbReference type="EMBL" id="BONE01000005">
    <property type="protein sequence ID" value="GIF71439.1"/>
    <property type="molecule type" value="Genomic_DNA"/>
</dbReference>
<dbReference type="Pfam" id="PF07883">
    <property type="entry name" value="Cupin_2"/>
    <property type="match status" value="1"/>
</dbReference>
<dbReference type="Gene3D" id="2.60.120.10">
    <property type="entry name" value="Jelly Rolls"/>
    <property type="match status" value="1"/>
</dbReference>
<evidence type="ECO:0000313" key="4">
    <source>
        <dbReference type="Proteomes" id="UP000604117"/>
    </source>
</evidence>
<keyword evidence="4" id="KW-1185">Reference proteome</keyword>
<dbReference type="SUPFAM" id="SSF51182">
    <property type="entry name" value="RmlC-like cupins"/>
    <property type="match status" value="1"/>
</dbReference>
<dbReference type="InterPro" id="IPR001387">
    <property type="entry name" value="Cro/C1-type_HTH"/>
</dbReference>